<dbReference type="AlphaFoldDB" id="A0A8J7M6E4"/>
<name>A0A8J7M6E4_9RHOB</name>
<dbReference type="EMBL" id="JAEHHL010000001">
    <property type="protein sequence ID" value="MBK0398364.1"/>
    <property type="molecule type" value="Genomic_DNA"/>
</dbReference>
<dbReference type="PROSITE" id="PS50005">
    <property type="entry name" value="TPR"/>
    <property type="match status" value="1"/>
</dbReference>
<dbReference type="PANTHER" id="PTHR43081:SF19">
    <property type="entry name" value="PH-SENSITIVE ADENYLATE CYCLASE RV1264"/>
    <property type="match status" value="1"/>
</dbReference>
<proteinExistence type="predicted"/>
<reference evidence="4" key="1">
    <citation type="submission" date="2020-12" db="EMBL/GenBank/DDBJ databases">
        <title>Bacterial taxonomy.</title>
        <authorList>
            <person name="Pan X."/>
        </authorList>
    </citation>
    <scope>NUCLEOTIDE SEQUENCE</scope>
    <source>
        <strain evidence="4">M0105</strain>
    </source>
</reference>
<keyword evidence="2" id="KW-0812">Transmembrane</keyword>
<dbReference type="Pfam" id="PF13181">
    <property type="entry name" value="TPR_8"/>
    <property type="match status" value="1"/>
</dbReference>
<dbReference type="InterPro" id="IPR011990">
    <property type="entry name" value="TPR-like_helical_dom_sf"/>
</dbReference>
<dbReference type="InterPro" id="IPR019734">
    <property type="entry name" value="TPR_rpt"/>
</dbReference>
<dbReference type="PROSITE" id="PS50125">
    <property type="entry name" value="GUANYLATE_CYCLASE_2"/>
    <property type="match status" value="1"/>
</dbReference>
<evidence type="ECO:0000313" key="4">
    <source>
        <dbReference type="EMBL" id="MBK0398364.1"/>
    </source>
</evidence>
<dbReference type="InterPro" id="IPR050697">
    <property type="entry name" value="Adenylyl/Guanylyl_Cyclase_3/4"/>
</dbReference>
<keyword evidence="1" id="KW-0802">TPR repeat</keyword>
<comment type="caution">
    <text evidence="4">The sequence shown here is derived from an EMBL/GenBank/DDBJ whole genome shotgun (WGS) entry which is preliminary data.</text>
</comment>
<sequence>MAAVLATDMTGFSRLMEADEAGTVARHKRHFEELIRPTIEREQGHIVKLTGDGLLAEFASVVNAVRCAVEIQREMALREADQPDAQSIRYRMAINLGDVIFEDADIYGDGVNIAARLEELAEPGGVLVSGTAYDHLKANIDVGYEDLGERRLKNITQPVRVYRVIDVPGAVGARQPGRRRMPWAVAALAALLAAGGAWWFLNQPASMPAGSASLAELQARPGVAVLPFDNLSPDPEQAYFATGLTEELTARLAQFSNIRVIARNSASRFGGGAHDLREVSAALNARYIVEGSVRRSNDRVRVTAQLIDGETGDHLWNSSYDEALTARAILDIQDEIAASVASNIGGLGGAIRKSAAIPTASRPDDLAAYDCVLLHYKFWDTFDHEVHAKARDCLESAVKRHPDFALGWAELAYTYWTEHAYGVNPRPDALERAKAAAERAIELDPLMAEGYGALSQTFRAMKQADEAVAAADRAFAINPNNVGIIGGAGCMLTFTGRLDRAEVFLARAMALDPFAPWWIPYCKSIWFIQSGDPESALAILDAYSGPEIWLLGFARVVALVEADRRAEAQQARARLLEKAPDLDANARSYVEKNFWALPDFADRLLVALRNAEGQTQ</sequence>
<dbReference type="Pfam" id="PF00211">
    <property type="entry name" value="Guanylate_cyc"/>
    <property type="match status" value="1"/>
</dbReference>
<keyword evidence="2" id="KW-1133">Transmembrane helix</keyword>
<dbReference type="InterPro" id="IPR001054">
    <property type="entry name" value="A/G_cyclase"/>
</dbReference>
<keyword evidence="2" id="KW-0472">Membrane</keyword>
<keyword evidence="5" id="KW-1185">Reference proteome</keyword>
<dbReference type="Proteomes" id="UP000655420">
    <property type="component" value="Unassembled WGS sequence"/>
</dbReference>
<dbReference type="GO" id="GO:0035556">
    <property type="term" value="P:intracellular signal transduction"/>
    <property type="evidence" value="ECO:0007669"/>
    <property type="project" value="InterPro"/>
</dbReference>
<dbReference type="RefSeq" id="WP_200607370.1">
    <property type="nucleotide sequence ID" value="NZ_JAEHHL010000001.1"/>
</dbReference>
<dbReference type="CDD" id="cd07302">
    <property type="entry name" value="CHD"/>
    <property type="match status" value="1"/>
</dbReference>
<protein>
    <recommendedName>
        <fullName evidence="3">Guanylate cyclase domain-containing protein</fullName>
    </recommendedName>
</protein>
<dbReference type="InterPro" id="IPR029787">
    <property type="entry name" value="Nucleotide_cyclase"/>
</dbReference>
<dbReference type="PANTHER" id="PTHR43081">
    <property type="entry name" value="ADENYLATE CYCLASE, TERMINAL-DIFFERENTIATION SPECIFIC-RELATED"/>
    <property type="match status" value="1"/>
</dbReference>
<gene>
    <name evidence="4" type="ORF">H0I76_04110</name>
</gene>
<organism evidence="4 5">
    <name type="scientific">Thermohalobaculum xanthum</name>
    <dbReference type="NCBI Taxonomy" id="2753746"/>
    <lineage>
        <taxon>Bacteria</taxon>
        <taxon>Pseudomonadati</taxon>
        <taxon>Pseudomonadota</taxon>
        <taxon>Alphaproteobacteria</taxon>
        <taxon>Rhodobacterales</taxon>
        <taxon>Paracoccaceae</taxon>
        <taxon>Thermohalobaculum</taxon>
    </lineage>
</organism>
<dbReference type="Gene3D" id="3.40.50.10610">
    <property type="entry name" value="ABC-type transport auxiliary lipoprotein component"/>
    <property type="match status" value="1"/>
</dbReference>
<feature type="repeat" description="TPR" evidence="1">
    <location>
        <begin position="448"/>
        <end position="481"/>
    </location>
</feature>
<evidence type="ECO:0000259" key="3">
    <source>
        <dbReference type="PROSITE" id="PS50125"/>
    </source>
</evidence>
<dbReference type="SUPFAM" id="SSF48452">
    <property type="entry name" value="TPR-like"/>
    <property type="match status" value="1"/>
</dbReference>
<feature type="domain" description="Guanylate cyclase" evidence="3">
    <location>
        <begin position="3"/>
        <end position="118"/>
    </location>
</feature>
<evidence type="ECO:0000256" key="2">
    <source>
        <dbReference type="SAM" id="Phobius"/>
    </source>
</evidence>
<dbReference type="GO" id="GO:0006171">
    <property type="term" value="P:cAMP biosynthetic process"/>
    <property type="evidence" value="ECO:0007669"/>
    <property type="project" value="TreeGrafter"/>
</dbReference>
<dbReference type="Gene3D" id="3.30.70.1230">
    <property type="entry name" value="Nucleotide cyclase"/>
    <property type="match status" value="1"/>
</dbReference>
<feature type="transmembrane region" description="Helical" evidence="2">
    <location>
        <begin position="183"/>
        <end position="201"/>
    </location>
</feature>
<evidence type="ECO:0000313" key="5">
    <source>
        <dbReference type="Proteomes" id="UP000655420"/>
    </source>
</evidence>
<accession>A0A8J7M6E4</accession>
<dbReference type="GO" id="GO:0004016">
    <property type="term" value="F:adenylate cyclase activity"/>
    <property type="evidence" value="ECO:0007669"/>
    <property type="project" value="UniProtKB-ARBA"/>
</dbReference>
<dbReference type="Gene3D" id="1.25.40.10">
    <property type="entry name" value="Tetratricopeptide repeat domain"/>
    <property type="match status" value="1"/>
</dbReference>
<evidence type="ECO:0000256" key="1">
    <source>
        <dbReference type="PROSITE-ProRule" id="PRU00339"/>
    </source>
</evidence>
<dbReference type="SUPFAM" id="SSF55073">
    <property type="entry name" value="Nucleotide cyclase"/>
    <property type="match status" value="1"/>
</dbReference>